<keyword evidence="2" id="KW-1185">Reference proteome</keyword>
<dbReference type="OrthoDB" id="7454255at2759"/>
<evidence type="ECO:0000313" key="1">
    <source>
        <dbReference type="EMBL" id="GBP81223.1"/>
    </source>
</evidence>
<organism evidence="1 2">
    <name type="scientific">Eumeta variegata</name>
    <name type="common">Bagworm moth</name>
    <name type="synonym">Eumeta japonica</name>
    <dbReference type="NCBI Taxonomy" id="151549"/>
    <lineage>
        <taxon>Eukaryota</taxon>
        <taxon>Metazoa</taxon>
        <taxon>Ecdysozoa</taxon>
        <taxon>Arthropoda</taxon>
        <taxon>Hexapoda</taxon>
        <taxon>Insecta</taxon>
        <taxon>Pterygota</taxon>
        <taxon>Neoptera</taxon>
        <taxon>Endopterygota</taxon>
        <taxon>Lepidoptera</taxon>
        <taxon>Glossata</taxon>
        <taxon>Ditrysia</taxon>
        <taxon>Tineoidea</taxon>
        <taxon>Psychidae</taxon>
        <taxon>Oiketicinae</taxon>
        <taxon>Eumeta</taxon>
    </lineage>
</organism>
<proteinExistence type="predicted"/>
<gene>
    <name evidence="1" type="ORF">EVAR_55719_1</name>
</gene>
<protein>
    <submittedName>
        <fullName evidence="1">Uncharacterized protein</fullName>
    </submittedName>
</protein>
<sequence length="108" mass="12522">MRSETVEKSSRGKSIEMRNILKLDNEFTKVMISILKIIRSSVGYIPPIQDQEISDIYRNKNGNPMVDFNIIVTKDDFLAKIKEFNKLKRENKEPQLSTKHCLLPGPEK</sequence>
<name>A0A4C1Z215_EUMVA</name>
<dbReference type="EMBL" id="BGZK01001501">
    <property type="protein sequence ID" value="GBP81223.1"/>
    <property type="molecule type" value="Genomic_DNA"/>
</dbReference>
<accession>A0A4C1Z215</accession>
<evidence type="ECO:0000313" key="2">
    <source>
        <dbReference type="Proteomes" id="UP000299102"/>
    </source>
</evidence>
<dbReference type="Proteomes" id="UP000299102">
    <property type="component" value="Unassembled WGS sequence"/>
</dbReference>
<dbReference type="AlphaFoldDB" id="A0A4C1Z215"/>
<reference evidence="1 2" key="1">
    <citation type="journal article" date="2019" name="Commun. Biol.">
        <title>The bagworm genome reveals a unique fibroin gene that provides high tensile strength.</title>
        <authorList>
            <person name="Kono N."/>
            <person name="Nakamura H."/>
            <person name="Ohtoshi R."/>
            <person name="Tomita M."/>
            <person name="Numata K."/>
            <person name="Arakawa K."/>
        </authorList>
    </citation>
    <scope>NUCLEOTIDE SEQUENCE [LARGE SCALE GENOMIC DNA]</scope>
</reference>
<comment type="caution">
    <text evidence="1">The sequence shown here is derived from an EMBL/GenBank/DDBJ whole genome shotgun (WGS) entry which is preliminary data.</text>
</comment>